<proteinExistence type="predicted"/>
<feature type="transmembrane region" description="Helical" evidence="7">
    <location>
        <begin position="355"/>
        <end position="375"/>
    </location>
</feature>
<dbReference type="PANTHER" id="PTHR23513:SF6">
    <property type="entry name" value="MAJOR FACILITATOR SUPERFAMILY ASSOCIATED DOMAIN-CONTAINING PROTEIN"/>
    <property type="match status" value="1"/>
</dbReference>
<dbReference type="RefSeq" id="WP_379781938.1">
    <property type="nucleotide sequence ID" value="NZ_JBHSMU010000008.1"/>
</dbReference>
<feature type="transmembrane region" description="Helical" evidence="7">
    <location>
        <begin position="158"/>
        <end position="180"/>
    </location>
</feature>
<keyword evidence="5 7" id="KW-1133">Transmembrane helix</keyword>
<keyword evidence="4 7" id="KW-0812">Transmembrane</keyword>
<organism evidence="8 9">
    <name type="scientific">Massilia niabensis</name>
    <dbReference type="NCBI Taxonomy" id="544910"/>
    <lineage>
        <taxon>Bacteria</taxon>
        <taxon>Pseudomonadati</taxon>
        <taxon>Pseudomonadota</taxon>
        <taxon>Betaproteobacteria</taxon>
        <taxon>Burkholderiales</taxon>
        <taxon>Oxalobacteraceae</taxon>
        <taxon>Telluria group</taxon>
        <taxon>Massilia</taxon>
    </lineage>
</organism>
<feature type="transmembrane region" description="Helical" evidence="7">
    <location>
        <begin position="12"/>
        <end position="37"/>
    </location>
</feature>
<name>A0ABW0L1X4_9BURK</name>
<dbReference type="SUPFAM" id="SSF103473">
    <property type="entry name" value="MFS general substrate transporter"/>
    <property type="match status" value="1"/>
</dbReference>
<feature type="transmembrane region" description="Helical" evidence="7">
    <location>
        <begin position="381"/>
        <end position="401"/>
    </location>
</feature>
<evidence type="ECO:0000256" key="5">
    <source>
        <dbReference type="ARBA" id="ARBA00022989"/>
    </source>
</evidence>
<dbReference type="Gene3D" id="1.20.1250.20">
    <property type="entry name" value="MFS general substrate transporter like domains"/>
    <property type="match status" value="1"/>
</dbReference>
<keyword evidence="6 7" id="KW-0472">Membrane</keyword>
<comment type="subcellular location">
    <subcellularLocation>
        <location evidence="1">Cell membrane</location>
        <topology evidence="1">Multi-pass membrane protein</topology>
    </subcellularLocation>
</comment>
<dbReference type="EMBL" id="JBHSMU010000008">
    <property type="protein sequence ID" value="MFC5459770.1"/>
    <property type="molecule type" value="Genomic_DNA"/>
</dbReference>
<protein>
    <submittedName>
        <fullName evidence="8">MFS transporter</fullName>
    </submittedName>
</protein>
<gene>
    <name evidence="8" type="ORF">ACFPN5_08100</name>
</gene>
<sequence>MLRHPDFRRFWLSSILTNFGAQVTMLALPLCAVLLLHATPAEMGMLAAIQSLPFLLFGLPTGVLLDRSRRLPVMLGSDTMVAVALASVPLAWWLGVLSVPWIYGVAFAIGTGYVVGGGAEQVYLTFLVGRDNLIAAHAKFAATESASRLLGPGIAGGLVQLLGAPLAVLCNVMAFAVSIANLKRIEVREPEPIAPQTHPLHEIREGLAFVWNMPLLRTLAWIAAAWHLLFYSFMALNVLFAVRVLDLSPGMMGAAHMVGGLGVLASSLMVKPMSERFGVGATIVIGLCGSALGFALLPLIPAGADAGTSVTMAAYAVVMFWLDCGAMLFFMPYIALRQRITPDAMLGRMVATMRCLTVATAPIGALAAGALAEQFSVRTGLAAVAAGAILLALVTVFGTRLRSAEG</sequence>
<reference evidence="9" key="1">
    <citation type="journal article" date="2019" name="Int. J. Syst. Evol. Microbiol.">
        <title>The Global Catalogue of Microorganisms (GCM) 10K type strain sequencing project: providing services to taxonomists for standard genome sequencing and annotation.</title>
        <authorList>
            <consortium name="The Broad Institute Genomics Platform"/>
            <consortium name="The Broad Institute Genome Sequencing Center for Infectious Disease"/>
            <person name="Wu L."/>
            <person name="Ma J."/>
        </authorList>
    </citation>
    <scope>NUCLEOTIDE SEQUENCE [LARGE SCALE GENOMIC DNA]</scope>
    <source>
        <strain evidence="9">KACC 12649</strain>
    </source>
</reference>
<feature type="transmembrane region" description="Helical" evidence="7">
    <location>
        <begin position="43"/>
        <end position="65"/>
    </location>
</feature>
<feature type="transmembrane region" description="Helical" evidence="7">
    <location>
        <begin position="219"/>
        <end position="245"/>
    </location>
</feature>
<feature type="transmembrane region" description="Helical" evidence="7">
    <location>
        <begin position="77"/>
        <end position="103"/>
    </location>
</feature>
<evidence type="ECO:0000256" key="2">
    <source>
        <dbReference type="ARBA" id="ARBA00022448"/>
    </source>
</evidence>
<keyword evidence="2" id="KW-0813">Transport</keyword>
<dbReference type="CDD" id="cd06173">
    <property type="entry name" value="MFS_MefA_like"/>
    <property type="match status" value="1"/>
</dbReference>
<dbReference type="InterPro" id="IPR010290">
    <property type="entry name" value="TM_effector"/>
</dbReference>
<dbReference type="PANTHER" id="PTHR23513">
    <property type="entry name" value="INTEGRAL MEMBRANE EFFLUX PROTEIN-RELATED"/>
    <property type="match status" value="1"/>
</dbReference>
<keyword evidence="3" id="KW-1003">Cell membrane</keyword>
<evidence type="ECO:0000256" key="6">
    <source>
        <dbReference type="ARBA" id="ARBA00023136"/>
    </source>
</evidence>
<dbReference type="Proteomes" id="UP001596050">
    <property type="component" value="Unassembled WGS sequence"/>
</dbReference>
<feature type="transmembrane region" description="Helical" evidence="7">
    <location>
        <begin position="277"/>
        <end position="300"/>
    </location>
</feature>
<feature type="transmembrane region" description="Helical" evidence="7">
    <location>
        <begin position="251"/>
        <end position="270"/>
    </location>
</feature>
<comment type="caution">
    <text evidence="8">The sequence shown here is derived from an EMBL/GenBank/DDBJ whole genome shotgun (WGS) entry which is preliminary data.</text>
</comment>
<evidence type="ECO:0000313" key="9">
    <source>
        <dbReference type="Proteomes" id="UP001596050"/>
    </source>
</evidence>
<evidence type="ECO:0000256" key="1">
    <source>
        <dbReference type="ARBA" id="ARBA00004651"/>
    </source>
</evidence>
<evidence type="ECO:0000256" key="3">
    <source>
        <dbReference type="ARBA" id="ARBA00022475"/>
    </source>
</evidence>
<feature type="transmembrane region" description="Helical" evidence="7">
    <location>
        <begin position="312"/>
        <end position="334"/>
    </location>
</feature>
<evidence type="ECO:0000256" key="4">
    <source>
        <dbReference type="ARBA" id="ARBA00022692"/>
    </source>
</evidence>
<dbReference type="InterPro" id="IPR036259">
    <property type="entry name" value="MFS_trans_sf"/>
</dbReference>
<evidence type="ECO:0000313" key="8">
    <source>
        <dbReference type="EMBL" id="MFC5459770.1"/>
    </source>
</evidence>
<keyword evidence="9" id="KW-1185">Reference proteome</keyword>
<accession>A0ABW0L1X4</accession>
<dbReference type="Pfam" id="PF05977">
    <property type="entry name" value="MFS_3"/>
    <property type="match status" value="1"/>
</dbReference>
<evidence type="ECO:0000256" key="7">
    <source>
        <dbReference type="SAM" id="Phobius"/>
    </source>
</evidence>